<feature type="compositionally biased region" description="Polar residues" evidence="1">
    <location>
        <begin position="648"/>
        <end position="669"/>
    </location>
</feature>
<keyword evidence="3" id="KW-1185">Reference proteome</keyword>
<accession>A0A7K3LVF4</accession>
<dbReference type="RefSeq" id="WP_059039530.1">
    <property type="nucleotide sequence ID" value="NZ_JAADZU010000110.1"/>
</dbReference>
<proteinExistence type="predicted"/>
<evidence type="ECO:0000256" key="1">
    <source>
        <dbReference type="SAM" id="MobiDB-lite"/>
    </source>
</evidence>
<dbReference type="AlphaFoldDB" id="A0A7K3LVF4"/>
<evidence type="ECO:0000313" key="2">
    <source>
        <dbReference type="EMBL" id="NDK92275.1"/>
    </source>
</evidence>
<feature type="region of interest" description="Disordered" evidence="1">
    <location>
        <begin position="627"/>
        <end position="712"/>
    </location>
</feature>
<organism evidence="2 3">
    <name type="scientific">Gordonia desulfuricans</name>
    <dbReference type="NCBI Taxonomy" id="89051"/>
    <lineage>
        <taxon>Bacteria</taxon>
        <taxon>Bacillati</taxon>
        <taxon>Actinomycetota</taxon>
        <taxon>Actinomycetes</taxon>
        <taxon>Mycobacteriales</taxon>
        <taxon>Gordoniaceae</taxon>
        <taxon>Gordonia</taxon>
    </lineage>
</organism>
<feature type="compositionally biased region" description="Pro residues" evidence="1">
    <location>
        <begin position="702"/>
        <end position="712"/>
    </location>
</feature>
<comment type="caution">
    <text evidence="2">The sequence shown here is derived from an EMBL/GenBank/DDBJ whole genome shotgun (WGS) entry which is preliminary data.</text>
</comment>
<reference evidence="2 3" key="1">
    <citation type="submission" date="2020-01" db="EMBL/GenBank/DDBJ databases">
        <title>Investigation of new actinobacteria for the biodesulphurisation of diesel fuel.</title>
        <authorList>
            <person name="Athi Narayanan S.M."/>
        </authorList>
    </citation>
    <scope>NUCLEOTIDE SEQUENCE [LARGE SCALE GENOMIC DNA]</scope>
    <source>
        <strain evidence="2 3">213E</strain>
    </source>
</reference>
<evidence type="ECO:0000313" key="3">
    <source>
        <dbReference type="Proteomes" id="UP000466307"/>
    </source>
</evidence>
<dbReference type="Proteomes" id="UP000466307">
    <property type="component" value="Unassembled WGS sequence"/>
</dbReference>
<dbReference type="EMBL" id="JAADZU010000110">
    <property type="protein sequence ID" value="NDK92275.1"/>
    <property type="molecule type" value="Genomic_DNA"/>
</dbReference>
<sequence>MSSVWLIRNDTFDDELETLGMVTIGWDMVGDLRAATDPAMVKDQIRAANPDQSAMSLALVAGTLERFARTMAIGDVVVAPRPDRIHLRIGTVTGDYLYVADAPTHRHRRPVAWTHTAIRRADLPDDATSGLRSISTLSQINHGAELFARLAADPRFSPQADNALPDLSTNTWLVGSRIDEADVTDRFIAAGIWQLKDGLDQRAAAIRIGDRIAIKSAYVRYSDLPFDNHRKPVSVMTIKARGVVSGTHDDHLSVDWDSTFTRRDWYFYTFQGAVWRLRDKDEYARALSRFVFDDENQDIEYFLSRSPWNKYSLPQDNSEDQKPTFRIPFPSTEPIYEAADRWREAVLTGTSLFSGRPLDYRAAVRDLTLYFIDSPDEGTDSFFQKLERQLTDAGDDAIALATELLYLYYLPVSTAAVSVSTKHAGVNGVAAWRDSVAPIPEELSTALSAGVARVGTAYQTQRWRLFAYLIRIVDVLTALPSDDRRSALTDWDRFQHTVSAVDDRGVWAIRYLLEHVLFPDHAMAGASRDDREQMLRAFAADDPTVSDANALRHHLEPNIRYGNRFAINLYQPPYRFEWRPLAEHKIIWAAWAMRAVSSPSTVTESLMSTLADASAVMAAPATALSPRLSSCSGTPANASSSPSLSAIHTRSPSYFRTPTTGDQGFSSIRSLPRSASIPPTPQSFLKKCPRSWPGRAMISPSVRPPPSKPRSV</sequence>
<name>A0A7K3LVF4_9ACTN</name>
<feature type="compositionally biased region" description="Low complexity" evidence="1">
    <location>
        <begin position="635"/>
        <end position="646"/>
    </location>
</feature>
<gene>
    <name evidence="2" type="ORF">GYA93_22335</name>
</gene>
<protein>
    <submittedName>
        <fullName evidence="2">Uncharacterized protein</fullName>
    </submittedName>
</protein>